<dbReference type="RefSeq" id="WP_245706432.1">
    <property type="nucleotide sequence ID" value="NZ_FMZV01000005.1"/>
</dbReference>
<evidence type="ECO:0000313" key="1">
    <source>
        <dbReference type="EMBL" id="SDD07187.1"/>
    </source>
</evidence>
<reference evidence="2" key="1">
    <citation type="submission" date="2016-10" db="EMBL/GenBank/DDBJ databases">
        <authorList>
            <person name="Varghese N."/>
            <person name="Submissions S."/>
        </authorList>
    </citation>
    <scope>NUCLEOTIDE SEQUENCE [LARGE SCALE GENOMIC DNA]</scope>
    <source>
        <strain evidence="2">CGMCC 1.9108</strain>
    </source>
</reference>
<accession>A0A1G6RT78</accession>
<keyword evidence="2" id="KW-1185">Reference proteome</keyword>
<dbReference type="AlphaFoldDB" id="A0A1G6RT78"/>
<name>A0A1G6RT78_9RHOB</name>
<dbReference type="STRING" id="639004.SAMN04488239_10549"/>
<dbReference type="SUPFAM" id="SSF54593">
    <property type="entry name" value="Glyoxalase/Bleomycin resistance protein/Dihydroxybiphenyl dioxygenase"/>
    <property type="match status" value="1"/>
</dbReference>
<proteinExistence type="predicted"/>
<protein>
    <recommendedName>
        <fullName evidence="3">VOC domain-containing protein</fullName>
    </recommendedName>
</protein>
<dbReference type="Proteomes" id="UP000199628">
    <property type="component" value="Unassembled WGS sequence"/>
</dbReference>
<dbReference type="EMBL" id="FMZV01000005">
    <property type="protein sequence ID" value="SDD07187.1"/>
    <property type="molecule type" value="Genomic_DNA"/>
</dbReference>
<gene>
    <name evidence="1" type="ORF">SAMN04488239_10549</name>
</gene>
<evidence type="ECO:0000313" key="2">
    <source>
        <dbReference type="Proteomes" id="UP000199628"/>
    </source>
</evidence>
<sequence>MNIHFTFGTNNLARTVRFHDVVFAVLEQPRLPDWPVGWAGWGSDCDDGTMVGFPARDAAQVCALHAAGLTHGGTGDGTPGTRPCYTPDFHVACLRDPDGNKPLVSIRITRPGRIARWETENPRPIRPI</sequence>
<dbReference type="Gene3D" id="3.10.180.10">
    <property type="entry name" value="2,3-Dihydroxybiphenyl 1,2-Dioxygenase, domain 1"/>
    <property type="match status" value="1"/>
</dbReference>
<dbReference type="InterPro" id="IPR029068">
    <property type="entry name" value="Glyas_Bleomycin-R_OHBP_Dase"/>
</dbReference>
<evidence type="ECO:0008006" key="3">
    <source>
        <dbReference type="Google" id="ProtNLM"/>
    </source>
</evidence>
<organism evidence="1 2">
    <name type="scientific">Ruegeria marina</name>
    <dbReference type="NCBI Taxonomy" id="639004"/>
    <lineage>
        <taxon>Bacteria</taxon>
        <taxon>Pseudomonadati</taxon>
        <taxon>Pseudomonadota</taxon>
        <taxon>Alphaproteobacteria</taxon>
        <taxon>Rhodobacterales</taxon>
        <taxon>Roseobacteraceae</taxon>
        <taxon>Ruegeria</taxon>
    </lineage>
</organism>